<dbReference type="InterPro" id="IPR036756">
    <property type="entry name" value="H/ACA_rnp_Nop10_sf"/>
</dbReference>
<evidence type="ECO:0000256" key="5">
    <source>
        <dbReference type="ARBA" id="ARBA00022552"/>
    </source>
</evidence>
<evidence type="ECO:0000256" key="3">
    <source>
        <dbReference type="ARBA" id="ARBA00018821"/>
    </source>
</evidence>
<protein>
    <recommendedName>
        <fullName evidence="3 7">Ribosome biogenesis protein Nop10</fullName>
    </recommendedName>
</protein>
<reference evidence="8" key="1">
    <citation type="journal article" date="2020" name="mSystems">
        <title>Genome- and Community-Level Interaction Insights into Carbon Utilization and Element Cycling Functions of Hydrothermarchaeota in Hydrothermal Sediment.</title>
        <authorList>
            <person name="Zhou Z."/>
            <person name="Liu Y."/>
            <person name="Xu W."/>
            <person name="Pan J."/>
            <person name="Luo Z.H."/>
            <person name="Li M."/>
        </authorList>
    </citation>
    <scope>NUCLEOTIDE SEQUENCE [LARGE SCALE GENOMIC DNA]</scope>
    <source>
        <strain evidence="8">SpSt-618</strain>
    </source>
</reference>
<comment type="function">
    <text evidence="1 7">Involved in ribosome biogenesis; more specifically in 18S rRNA pseudouridylation and in cleavage of pre-rRNA.</text>
</comment>
<dbReference type="GO" id="GO:1990904">
    <property type="term" value="C:ribonucleoprotein complex"/>
    <property type="evidence" value="ECO:0007669"/>
    <property type="project" value="UniProtKB-KW"/>
</dbReference>
<accession>A0A7J3I697</accession>
<evidence type="ECO:0000256" key="2">
    <source>
        <dbReference type="ARBA" id="ARBA00009462"/>
    </source>
</evidence>
<dbReference type="InterPro" id="IPR007264">
    <property type="entry name" value="H/ACA_rnp_Nop10"/>
</dbReference>
<dbReference type="InterPro" id="IPR023532">
    <property type="entry name" value="Nop10_arc-typ"/>
</dbReference>
<dbReference type="GO" id="GO:0006364">
    <property type="term" value="P:rRNA processing"/>
    <property type="evidence" value="ECO:0007669"/>
    <property type="project" value="UniProtKB-UniRule"/>
</dbReference>
<comment type="caution">
    <text evidence="8">The sequence shown here is derived from an EMBL/GenBank/DDBJ whole genome shotgun (WGS) entry which is preliminary data.</text>
</comment>
<dbReference type="GO" id="GO:0001522">
    <property type="term" value="P:pseudouridine synthesis"/>
    <property type="evidence" value="ECO:0007669"/>
    <property type="project" value="InterPro"/>
</dbReference>
<keyword evidence="4 7" id="KW-0690">Ribosome biogenesis</keyword>
<name>A0A7J3I697_9CREN</name>
<evidence type="ECO:0000256" key="1">
    <source>
        <dbReference type="ARBA" id="ARBA00002325"/>
    </source>
</evidence>
<dbReference type="AlphaFoldDB" id="A0A7J3I697"/>
<dbReference type="NCBIfam" id="NF009623">
    <property type="entry name" value="PRK13130.1"/>
    <property type="match status" value="1"/>
</dbReference>
<dbReference type="EMBL" id="DTAI01000053">
    <property type="protein sequence ID" value="HGN36250.1"/>
    <property type="molecule type" value="Genomic_DNA"/>
</dbReference>
<evidence type="ECO:0000256" key="7">
    <source>
        <dbReference type="HAMAP-Rule" id="MF_00803"/>
    </source>
</evidence>
<gene>
    <name evidence="7" type="primary">nop10</name>
    <name evidence="8" type="ORF">ENT87_01675</name>
</gene>
<evidence type="ECO:0000256" key="6">
    <source>
        <dbReference type="ARBA" id="ARBA00023274"/>
    </source>
</evidence>
<organism evidence="8">
    <name type="scientific">Ignisphaera aggregans</name>
    <dbReference type="NCBI Taxonomy" id="334771"/>
    <lineage>
        <taxon>Archaea</taxon>
        <taxon>Thermoproteota</taxon>
        <taxon>Thermoprotei</taxon>
        <taxon>Desulfurococcales</taxon>
        <taxon>Desulfurococcaceae</taxon>
        <taxon>Ignisphaera</taxon>
    </lineage>
</organism>
<proteinExistence type="inferred from homology"/>
<dbReference type="Gene3D" id="2.20.28.40">
    <property type="entry name" value="H/ACA ribonucleoprotein complex, subunit Nop10"/>
    <property type="match status" value="1"/>
</dbReference>
<keyword evidence="6 7" id="KW-0687">Ribonucleoprotein</keyword>
<sequence length="68" mass="8122">MRWRIRKCPICKRYTLKEMCMYCNAKTVVPHPHKFSPEDRYVAYRIFSKYPHLVNTASKKSPPQSSES</sequence>
<comment type="similarity">
    <text evidence="2 7">Belongs to the NOP10 family.</text>
</comment>
<evidence type="ECO:0000313" key="8">
    <source>
        <dbReference type="EMBL" id="HGN36250.1"/>
    </source>
</evidence>
<dbReference type="HAMAP" id="MF_00803">
    <property type="entry name" value="Nop10"/>
    <property type="match status" value="1"/>
</dbReference>
<dbReference type="SUPFAM" id="SSF144210">
    <property type="entry name" value="Nop10-like SnoRNP"/>
    <property type="match status" value="1"/>
</dbReference>
<evidence type="ECO:0000256" key="4">
    <source>
        <dbReference type="ARBA" id="ARBA00022517"/>
    </source>
</evidence>
<dbReference type="Pfam" id="PF04135">
    <property type="entry name" value="Nop10p"/>
    <property type="match status" value="1"/>
</dbReference>
<keyword evidence="5 7" id="KW-0698">rRNA processing</keyword>
<dbReference type="GO" id="GO:0030515">
    <property type="term" value="F:snoRNA binding"/>
    <property type="evidence" value="ECO:0007669"/>
    <property type="project" value="InterPro"/>
</dbReference>